<organism evidence="2 3">
    <name type="scientific">Lacibacterium aquatile</name>
    <dbReference type="NCBI Taxonomy" id="1168082"/>
    <lineage>
        <taxon>Bacteria</taxon>
        <taxon>Pseudomonadati</taxon>
        <taxon>Pseudomonadota</taxon>
        <taxon>Alphaproteobacteria</taxon>
        <taxon>Rhodospirillales</taxon>
        <taxon>Rhodospirillaceae</taxon>
    </lineage>
</organism>
<evidence type="ECO:0000313" key="3">
    <source>
        <dbReference type="Proteomes" id="UP001597295"/>
    </source>
</evidence>
<dbReference type="Proteomes" id="UP001597295">
    <property type="component" value="Unassembled WGS sequence"/>
</dbReference>
<sequence>MKKTCLLTLLFATCSLATEAAQPSAIVNEVSDPKVGVQPMELLPAGTRLTLSKGASLSLGYLKSCREEIITGGTVIIGTEASKVQGGTVTPSQTDCDGGTLALSAAETGQSGVVAFRRPPKPAAAGLPESQRTLHGTSPILVASPGSSFKLTRLDSAGAPIVVGIPSAKGKLGAIDMAKAGAALPPGSLYRIDGPGHSLVIRIANDARDGAAPVGRLIVW</sequence>
<comment type="caution">
    <text evidence="2">The sequence shown here is derived from an EMBL/GenBank/DDBJ whole genome shotgun (WGS) entry which is preliminary data.</text>
</comment>
<feature type="signal peptide" evidence="1">
    <location>
        <begin position="1"/>
        <end position="20"/>
    </location>
</feature>
<keyword evidence="1" id="KW-0732">Signal</keyword>
<proteinExistence type="predicted"/>
<feature type="chain" id="PRO_5045655054" evidence="1">
    <location>
        <begin position="21"/>
        <end position="220"/>
    </location>
</feature>
<keyword evidence="3" id="KW-1185">Reference proteome</keyword>
<gene>
    <name evidence="2" type="ORF">ACFSM5_01515</name>
</gene>
<evidence type="ECO:0000256" key="1">
    <source>
        <dbReference type="SAM" id="SignalP"/>
    </source>
</evidence>
<reference evidence="3" key="1">
    <citation type="journal article" date="2019" name="Int. J. Syst. Evol. Microbiol.">
        <title>The Global Catalogue of Microorganisms (GCM) 10K type strain sequencing project: providing services to taxonomists for standard genome sequencing and annotation.</title>
        <authorList>
            <consortium name="The Broad Institute Genomics Platform"/>
            <consortium name="The Broad Institute Genome Sequencing Center for Infectious Disease"/>
            <person name="Wu L."/>
            <person name="Ma J."/>
        </authorList>
    </citation>
    <scope>NUCLEOTIDE SEQUENCE [LARGE SCALE GENOMIC DNA]</scope>
    <source>
        <strain evidence="3">CGMCC 1.19062</strain>
    </source>
</reference>
<dbReference type="EMBL" id="JBHUIP010000001">
    <property type="protein sequence ID" value="MFD2261547.1"/>
    <property type="molecule type" value="Genomic_DNA"/>
</dbReference>
<dbReference type="RefSeq" id="WP_379874454.1">
    <property type="nucleotide sequence ID" value="NZ_JBHUIP010000001.1"/>
</dbReference>
<protein>
    <submittedName>
        <fullName evidence="2">Uncharacterized protein</fullName>
    </submittedName>
</protein>
<evidence type="ECO:0000313" key="2">
    <source>
        <dbReference type="EMBL" id="MFD2261547.1"/>
    </source>
</evidence>
<name>A0ABW5DKA5_9PROT</name>
<accession>A0ABW5DKA5</accession>